<dbReference type="Pfam" id="PF00480">
    <property type="entry name" value="ROK"/>
    <property type="match status" value="1"/>
</dbReference>
<dbReference type="InterPro" id="IPR000600">
    <property type="entry name" value="ROK"/>
</dbReference>
<dbReference type="CDD" id="cd23763">
    <property type="entry name" value="ASKHA_ATPase_ROK"/>
    <property type="match status" value="1"/>
</dbReference>
<protein>
    <recommendedName>
        <fullName evidence="4">ROK family protein</fullName>
    </recommendedName>
</protein>
<evidence type="ECO:0000313" key="2">
    <source>
        <dbReference type="EMBL" id="OGM10717.1"/>
    </source>
</evidence>
<gene>
    <name evidence="2" type="ORF">A2Z67_01960</name>
</gene>
<comment type="caution">
    <text evidence="2">The sequence shown here is derived from an EMBL/GenBank/DDBJ whole genome shotgun (WGS) entry which is preliminary data.</text>
</comment>
<organism evidence="2 3">
    <name type="scientific">Candidatus Woesebacteria bacterium RBG_13_36_22</name>
    <dbReference type="NCBI Taxonomy" id="1802478"/>
    <lineage>
        <taxon>Bacteria</taxon>
        <taxon>Candidatus Woeseibacteriota</taxon>
    </lineage>
</organism>
<dbReference type="InterPro" id="IPR043129">
    <property type="entry name" value="ATPase_NBD"/>
</dbReference>
<sequence>MYFVLDFGGTYFRINWTESLDEADVVKNTHKIRNTGNYRRDSNKVLKIMESVSAKADGIVVALPGDFNSKKMVLNYANNLKEWISQPFFKLLESDFECDLVVVDKDSSIAGIGEGLNNRLGENKFLYITWGTGVGGCVVISNGGCLPKIKILKWSQVFKRIDALCGGGNAAANFGVGLKLLDSMQWNILVENFVNELEKICKSLNLRSVVLGGGVTEKRRDVVLIIEEEMKKRGVRLVRSCLGDFSAIYGGYALLRSKVSKLNNYS</sequence>
<dbReference type="SUPFAM" id="SSF53067">
    <property type="entry name" value="Actin-like ATPase domain"/>
    <property type="match status" value="1"/>
</dbReference>
<dbReference type="EMBL" id="MGFQ01000001">
    <property type="protein sequence ID" value="OGM10717.1"/>
    <property type="molecule type" value="Genomic_DNA"/>
</dbReference>
<dbReference type="PANTHER" id="PTHR18964">
    <property type="entry name" value="ROK (REPRESSOR, ORF, KINASE) FAMILY"/>
    <property type="match status" value="1"/>
</dbReference>
<dbReference type="PANTHER" id="PTHR18964:SF149">
    <property type="entry name" value="BIFUNCTIONAL UDP-N-ACETYLGLUCOSAMINE 2-EPIMERASE_N-ACETYLMANNOSAMINE KINASE"/>
    <property type="match status" value="1"/>
</dbReference>
<evidence type="ECO:0000256" key="1">
    <source>
        <dbReference type="ARBA" id="ARBA00006479"/>
    </source>
</evidence>
<accession>A0A1F7X6R9</accession>
<proteinExistence type="inferred from homology"/>
<comment type="similarity">
    <text evidence="1">Belongs to the ROK (NagC/XylR) family.</text>
</comment>
<evidence type="ECO:0000313" key="3">
    <source>
        <dbReference type="Proteomes" id="UP000176939"/>
    </source>
</evidence>
<reference evidence="2 3" key="1">
    <citation type="journal article" date="2016" name="Nat. Commun.">
        <title>Thousands of microbial genomes shed light on interconnected biogeochemical processes in an aquifer system.</title>
        <authorList>
            <person name="Anantharaman K."/>
            <person name="Brown C.T."/>
            <person name="Hug L.A."/>
            <person name="Sharon I."/>
            <person name="Castelle C.J."/>
            <person name="Probst A.J."/>
            <person name="Thomas B.C."/>
            <person name="Singh A."/>
            <person name="Wilkins M.J."/>
            <person name="Karaoz U."/>
            <person name="Brodie E.L."/>
            <person name="Williams K.H."/>
            <person name="Hubbard S.S."/>
            <person name="Banfield J.F."/>
        </authorList>
    </citation>
    <scope>NUCLEOTIDE SEQUENCE [LARGE SCALE GENOMIC DNA]</scope>
</reference>
<dbReference type="Gene3D" id="3.30.420.40">
    <property type="match status" value="2"/>
</dbReference>
<dbReference type="Proteomes" id="UP000176939">
    <property type="component" value="Unassembled WGS sequence"/>
</dbReference>
<evidence type="ECO:0008006" key="4">
    <source>
        <dbReference type="Google" id="ProtNLM"/>
    </source>
</evidence>
<name>A0A1F7X6R9_9BACT</name>
<dbReference type="AlphaFoldDB" id="A0A1F7X6R9"/>